<sequence length="137" mass="14678">MSTGVNGAIMNYIIKSSVLMLVVLAFAAQGLSTVVMNCEVHMQGHTMHGSAMQHKAQTNHMHGGEHRAETVLVHTDSAADCCESDCACPANACSNVQLLPVAEFSLTTDLVFLAAIWHDDQLPIAVAQSLYRPPIFA</sequence>
<proteinExistence type="predicted"/>
<name>A0A5S3X4E7_9GAMM</name>
<organism evidence="1 2">
    <name type="scientific">Pseudoalteromonas rubra</name>
    <dbReference type="NCBI Taxonomy" id="43658"/>
    <lineage>
        <taxon>Bacteria</taxon>
        <taxon>Pseudomonadati</taxon>
        <taxon>Pseudomonadota</taxon>
        <taxon>Gammaproteobacteria</taxon>
        <taxon>Alteromonadales</taxon>
        <taxon>Pseudoalteromonadaceae</taxon>
        <taxon>Pseudoalteromonas</taxon>
    </lineage>
</organism>
<gene>
    <name evidence="1" type="ORF">CWB98_06150</name>
</gene>
<comment type="caution">
    <text evidence="1">The sequence shown here is derived from an EMBL/GenBank/DDBJ whole genome shotgun (WGS) entry which is preliminary data.</text>
</comment>
<evidence type="ECO:0000313" key="2">
    <source>
        <dbReference type="Proteomes" id="UP000306719"/>
    </source>
</evidence>
<dbReference type="Proteomes" id="UP000306719">
    <property type="component" value="Unassembled WGS sequence"/>
</dbReference>
<evidence type="ECO:0000313" key="1">
    <source>
        <dbReference type="EMBL" id="TMP38734.1"/>
    </source>
</evidence>
<reference evidence="1 2" key="1">
    <citation type="submission" date="2018-01" db="EMBL/GenBank/DDBJ databases">
        <authorList>
            <person name="Paulsen S."/>
            <person name="Gram L.K."/>
        </authorList>
    </citation>
    <scope>NUCLEOTIDE SEQUENCE [LARGE SCALE GENOMIC DNA]</scope>
    <source>
        <strain evidence="1 2">S2599</strain>
    </source>
</reference>
<protein>
    <submittedName>
        <fullName evidence="1">Uncharacterized protein</fullName>
    </submittedName>
</protein>
<reference evidence="2" key="2">
    <citation type="submission" date="2019-06" db="EMBL/GenBank/DDBJ databases">
        <title>Co-occurence of chitin degradation, pigmentation and bioactivity in marine Pseudoalteromonas.</title>
        <authorList>
            <person name="Sonnenschein E.C."/>
            <person name="Bech P.K."/>
        </authorList>
    </citation>
    <scope>NUCLEOTIDE SEQUENCE [LARGE SCALE GENOMIC DNA]</scope>
    <source>
        <strain evidence="2">S2599</strain>
    </source>
</reference>
<accession>A0A5S3X4E7</accession>
<dbReference type="AlphaFoldDB" id="A0A5S3X4E7"/>
<dbReference type="EMBL" id="PNCJ01000008">
    <property type="protein sequence ID" value="TMP38734.1"/>
    <property type="molecule type" value="Genomic_DNA"/>
</dbReference>